<dbReference type="OrthoDB" id="345749at2"/>
<accession>A0A4R9K6T7</accession>
<evidence type="ECO:0000256" key="1">
    <source>
        <dbReference type="SAM" id="Phobius"/>
    </source>
</evidence>
<keyword evidence="1" id="KW-0812">Transmembrane</keyword>
<reference evidence="2" key="1">
    <citation type="journal article" date="2019" name="PLoS Negl. Trop. Dis.">
        <title>Revisiting the worldwide diversity of Leptospira species in the environment.</title>
        <authorList>
            <person name="Vincent A.T."/>
            <person name="Schiettekatte O."/>
            <person name="Bourhy P."/>
            <person name="Veyrier F.J."/>
            <person name="Picardeau M."/>
        </authorList>
    </citation>
    <scope>NUCLEOTIDE SEQUENCE [LARGE SCALE GENOMIC DNA]</scope>
    <source>
        <strain evidence="2">201702476</strain>
    </source>
</reference>
<evidence type="ECO:0000313" key="2">
    <source>
        <dbReference type="EMBL" id="TGL61286.1"/>
    </source>
</evidence>
<feature type="transmembrane region" description="Helical" evidence="1">
    <location>
        <begin position="40"/>
        <end position="62"/>
    </location>
</feature>
<dbReference type="RefSeq" id="WP_135622926.1">
    <property type="nucleotide sequence ID" value="NZ_RQGD01000020.1"/>
</dbReference>
<comment type="caution">
    <text evidence="2">The sequence shown here is derived from an EMBL/GenBank/DDBJ whole genome shotgun (WGS) entry which is preliminary data.</text>
</comment>
<proteinExistence type="predicted"/>
<protein>
    <submittedName>
        <fullName evidence="2">Uncharacterized protein</fullName>
    </submittedName>
</protein>
<name>A0A4R9K6T7_9LEPT</name>
<sequence>MDLYTINLRKFHIHYFAYLVFVVTVSYPLLFRWVEPNFRFVFYLGVALSFFIQLSATELRFLPRFKPSLGESGFPLFTVPLFFFINLGVLSALVLLDYPFETIIGFLIAYFLHLLFFVIASYFSGK</sequence>
<keyword evidence="1" id="KW-1133">Transmembrane helix</keyword>
<organism evidence="2 3">
    <name type="scientific">Leptospira ognonensis</name>
    <dbReference type="NCBI Taxonomy" id="2484945"/>
    <lineage>
        <taxon>Bacteria</taxon>
        <taxon>Pseudomonadati</taxon>
        <taxon>Spirochaetota</taxon>
        <taxon>Spirochaetia</taxon>
        <taxon>Leptospirales</taxon>
        <taxon>Leptospiraceae</taxon>
        <taxon>Leptospira</taxon>
    </lineage>
</organism>
<feature type="transmembrane region" description="Helical" evidence="1">
    <location>
        <begin position="12"/>
        <end position="34"/>
    </location>
</feature>
<dbReference type="EMBL" id="RQGD01000020">
    <property type="protein sequence ID" value="TGL61286.1"/>
    <property type="molecule type" value="Genomic_DNA"/>
</dbReference>
<dbReference type="Proteomes" id="UP000297693">
    <property type="component" value="Unassembled WGS sequence"/>
</dbReference>
<keyword evidence="1" id="KW-0472">Membrane</keyword>
<keyword evidence="3" id="KW-1185">Reference proteome</keyword>
<feature type="transmembrane region" description="Helical" evidence="1">
    <location>
        <begin position="74"/>
        <end position="96"/>
    </location>
</feature>
<gene>
    <name evidence="2" type="ORF">EHQ58_05785</name>
</gene>
<feature type="transmembrane region" description="Helical" evidence="1">
    <location>
        <begin position="102"/>
        <end position="123"/>
    </location>
</feature>
<evidence type="ECO:0000313" key="3">
    <source>
        <dbReference type="Proteomes" id="UP000297693"/>
    </source>
</evidence>
<dbReference type="AlphaFoldDB" id="A0A4R9K6T7"/>